<evidence type="ECO:0000256" key="2">
    <source>
        <dbReference type="ARBA" id="ARBA00022771"/>
    </source>
</evidence>
<evidence type="ECO:0000256" key="4">
    <source>
        <dbReference type="PROSITE-ProRule" id="PRU00134"/>
    </source>
</evidence>
<evidence type="ECO:0000259" key="5">
    <source>
        <dbReference type="PROSITE" id="PS50865"/>
    </source>
</evidence>
<dbReference type="InterPro" id="IPR002893">
    <property type="entry name" value="Znf_MYND"/>
</dbReference>
<reference evidence="6" key="1">
    <citation type="submission" date="2022-07" db="EMBL/GenBank/DDBJ databases">
        <title>Genome Sequence of Leucocoprinus birnbaumii.</title>
        <authorList>
            <person name="Buettner E."/>
        </authorList>
    </citation>
    <scope>NUCLEOTIDE SEQUENCE</scope>
    <source>
        <strain evidence="6">VT141</strain>
    </source>
</reference>
<keyword evidence="3" id="KW-0862">Zinc</keyword>
<comment type="caution">
    <text evidence="6">The sequence shown here is derived from an EMBL/GenBank/DDBJ whole genome shotgun (WGS) entry which is preliminary data.</text>
</comment>
<feature type="domain" description="MYND-type" evidence="5">
    <location>
        <begin position="6"/>
        <end position="44"/>
    </location>
</feature>
<dbReference type="Pfam" id="PF01753">
    <property type="entry name" value="zf-MYND"/>
    <property type="match status" value="1"/>
</dbReference>
<dbReference type="AlphaFoldDB" id="A0AAD5VV51"/>
<dbReference type="Proteomes" id="UP001213000">
    <property type="component" value="Unassembled WGS sequence"/>
</dbReference>
<keyword evidence="7" id="KW-1185">Reference proteome</keyword>
<accession>A0AAD5VV51</accession>
<dbReference type="SUPFAM" id="SSF144232">
    <property type="entry name" value="HIT/MYND zinc finger-like"/>
    <property type="match status" value="1"/>
</dbReference>
<organism evidence="6 7">
    <name type="scientific">Leucocoprinus birnbaumii</name>
    <dbReference type="NCBI Taxonomy" id="56174"/>
    <lineage>
        <taxon>Eukaryota</taxon>
        <taxon>Fungi</taxon>
        <taxon>Dikarya</taxon>
        <taxon>Basidiomycota</taxon>
        <taxon>Agaricomycotina</taxon>
        <taxon>Agaricomycetes</taxon>
        <taxon>Agaricomycetidae</taxon>
        <taxon>Agaricales</taxon>
        <taxon>Agaricineae</taxon>
        <taxon>Agaricaceae</taxon>
        <taxon>Leucocoprinus</taxon>
    </lineage>
</organism>
<evidence type="ECO:0000256" key="1">
    <source>
        <dbReference type="ARBA" id="ARBA00022723"/>
    </source>
</evidence>
<sequence>MSHRPCTGCGETELPPKLCAGCKQAWYCSRECQRSCWVWHIFDCNPPRPINTADYLALAAIKDTFPDHPQTREDYGFNNVEPGQVHMLLGFYQGLLRLGDVKPLSLHKWRLEGTLVENIKREYERLWGRNNGAYYPWFLQNQHVLQKQSNEERSKREKAQLDPALHRTWTFIGKPSSTSIEEIRQWVQDLPNHLQQCFFLYHTVLSNSTPAPQDDIWVNFGYCACTHVHAEGQLRQAYAELIQSCNFDEFCTAYTSSSLFSLFQGHQIEMSRLSIIITGHDDPCIIDVLSGSPYRNKSVWNLKQYIVGKVIHGPDDMSIRPIRPVMADYGFEKCSTKEEHRLLFDLYRKYFDQETHTPLELHNACIQGRLFEFFVGIGFTLKPKKMAKRLLRNMYPLAVGGPSLG</sequence>
<dbReference type="EMBL" id="JANIEX010000221">
    <property type="protein sequence ID" value="KAJ3570741.1"/>
    <property type="molecule type" value="Genomic_DNA"/>
</dbReference>
<proteinExistence type="predicted"/>
<keyword evidence="1" id="KW-0479">Metal-binding</keyword>
<evidence type="ECO:0000313" key="7">
    <source>
        <dbReference type="Proteomes" id="UP001213000"/>
    </source>
</evidence>
<gene>
    <name evidence="6" type="ORF">NP233_g4207</name>
</gene>
<protein>
    <recommendedName>
        <fullName evidence="5">MYND-type domain-containing protein</fullName>
    </recommendedName>
</protein>
<dbReference type="Gene3D" id="6.10.140.2220">
    <property type="match status" value="1"/>
</dbReference>
<evidence type="ECO:0000313" key="6">
    <source>
        <dbReference type="EMBL" id="KAJ3570741.1"/>
    </source>
</evidence>
<keyword evidence="2 4" id="KW-0863">Zinc-finger</keyword>
<name>A0AAD5VV51_9AGAR</name>
<dbReference type="GO" id="GO:0008270">
    <property type="term" value="F:zinc ion binding"/>
    <property type="evidence" value="ECO:0007669"/>
    <property type="project" value="UniProtKB-KW"/>
</dbReference>
<evidence type="ECO:0000256" key="3">
    <source>
        <dbReference type="ARBA" id="ARBA00022833"/>
    </source>
</evidence>
<dbReference type="PROSITE" id="PS50865">
    <property type="entry name" value="ZF_MYND_2"/>
    <property type="match status" value="1"/>
</dbReference>